<accession>A0ABS7IZ37</accession>
<keyword evidence="3" id="KW-1185">Reference proteome</keyword>
<sequence>MPDLTTTLLIITAATGIIAALASVASVIIQHRRTPKLPEPPITPICITVLGVDMSGNIRDLPSYSCPPA</sequence>
<evidence type="ECO:0000313" key="3">
    <source>
        <dbReference type="Proteomes" id="UP000783253"/>
    </source>
</evidence>
<name>A0ABS7IZ37_9SPHN</name>
<keyword evidence="1" id="KW-1133">Transmembrane helix</keyword>
<dbReference type="RefSeq" id="WP_221573749.1">
    <property type="nucleotide sequence ID" value="NZ_JAIGNK010000003.1"/>
</dbReference>
<dbReference type="Proteomes" id="UP000783253">
    <property type="component" value="Unassembled WGS sequence"/>
</dbReference>
<comment type="caution">
    <text evidence="2">The sequence shown here is derived from an EMBL/GenBank/DDBJ whole genome shotgun (WGS) entry which is preliminary data.</text>
</comment>
<gene>
    <name evidence="2" type="ORF">K3152_08710</name>
</gene>
<organism evidence="2 3">
    <name type="scientific">Qipengyuania polymorpha</name>
    <dbReference type="NCBI Taxonomy" id="2867234"/>
    <lineage>
        <taxon>Bacteria</taxon>
        <taxon>Pseudomonadati</taxon>
        <taxon>Pseudomonadota</taxon>
        <taxon>Alphaproteobacteria</taxon>
        <taxon>Sphingomonadales</taxon>
        <taxon>Erythrobacteraceae</taxon>
        <taxon>Qipengyuania</taxon>
    </lineage>
</organism>
<keyword evidence="1" id="KW-0812">Transmembrane</keyword>
<evidence type="ECO:0000256" key="1">
    <source>
        <dbReference type="SAM" id="Phobius"/>
    </source>
</evidence>
<feature type="transmembrane region" description="Helical" evidence="1">
    <location>
        <begin position="6"/>
        <end position="29"/>
    </location>
</feature>
<proteinExistence type="predicted"/>
<reference evidence="2 3" key="1">
    <citation type="submission" date="2021-08" db="EMBL/GenBank/DDBJ databases">
        <title>Comparative Genomics Analysis of the Genus Qipengyuania Reveals Extensive Genetic Diversity and Metabolic Versatility, Including the Description of Fifteen Novel Species.</title>
        <authorList>
            <person name="Liu Y."/>
        </authorList>
    </citation>
    <scope>NUCLEOTIDE SEQUENCE [LARGE SCALE GENOMIC DNA]</scope>
    <source>
        <strain evidence="2 3">1NDH17</strain>
    </source>
</reference>
<keyword evidence="1" id="KW-0472">Membrane</keyword>
<dbReference type="EMBL" id="JAIGNK010000003">
    <property type="protein sequence ID" value="MBX7458324.1"/>
    <property type="molecule type" value="Genomic_DNA"/>
</dbReference>
<evidence type="ECO:0000313" key="2">
    <source>
        <dbReference type="EMBL" id="MBX7458324.1"/>
    </source>
</evidence>
<protein>
    <submittedName>
        <fullName evidence="2">Uncharacterized protein</fullName>
    </submittedName>
</protein>